<evidence type="ECO:0000313" key="2">
    <source>
        <dbReference type="Proteomes" id="UP000735302"/>
    </source>
</evidence>
<proteinExistence type="predicted"/>
<dbReference type="AlphaFoldDB" id="A0AAV3Y425"/>
<sequence>MGRTFLFLSDGFIVTSVVRGHLDYRGDGGTMASESALRSAWALLSRIRTPPGATWPEEGLKSLRSPCYGLALNKNQTKPFVLSAAGHNRLVNNLLISQDYRLTIT</sequence>
<evidence type="ECO:0000313" key="1">
    <source>
        <dbReference type="EMBL" id="GFN76957.1"/>
    </source>
</evidence>
<organism evidence="1 2">
    <name type="scientific">Plakobranchus ocellatus</name>
    <dbReference type="NCBI Taxonomy" id="259542"/>
    <lineage>
        <taxon>Eukaryota</taxon>
        <taxon>Metazoa</taxon>
        <taxon>Spiralia</taxon>
        <taxon>Lophotrochozoa</taxon>
        <taxon>Mollusca</taxon>
        <taxon>Gastropoda</taxon>
        <taxon>Heterobranchia</taxon>
        <taxon>Euthyneura</taxon>
        <taxon>Panpulmonata</taxon>
        <taxon>Sacoglossa</taxon>
        <taxon>Placobranchoidea</taxon>
        <taxon>Plakobranchidae</taxon>
        <taxon>Plakobranchus</taxon>
    </lineage>
</organism>
<keyword evidence="2" id="KW-1185">Reference proteome</keyword>
<reference evidence="1 2" key="1">
    <citation type="journal article" date="2021" name="Elife">
        <title>Chloroplast acquisition without the gene transfer in kleptoplastic sea slugs, Plakobranchus ocellatus.</title>
        <authorList>
            <person name="Maeda T."/>
            <person name="Takahashi S."/>
            <person name="Yoshida T."/>
            <person name="Shimamura S."/>
            <person name="Takaki Y."/>
            <person name="Nagai Y."/>
            <person name="Toyoda A."/>
            <person name="Suzuki Y."/>
            <person name="Arimoto A."/>
            <person name="Ishii H."/>
            <person name="Satoh N."/>
            <person name="Nishiyama T."/>
            <person name="Hasebe M."/>
            <person name="Maruyama T."/>
            <person name="Minagawa J."/>
            <person name="Obokata J."/>
            <person name="Shigenobu S."/>
        </authorList>
    </citation>
    <scope>NUCLEOTIDE SEQUENCE [LARGE SCALE GENOMIC DNA]</scope>
</reference>
<dbReference type="EMBL" id="BLXT01000430">
    <property type="protein sequence ID" value="GFN76957.1"/>
    <property type="molecule type" value="Genomic_DNA"/>
</dbReference>
<dbReference type="Proteomes" id="UP000735302">
    <property type="component" value="Unassembled WGS sequence"/>
</dbReference>
<comment type="caution">
    <text evidence="1">The sequence shown here is derived from an EMBL/GenBank/DDBJ whole genome shotgun (WGS) entry which is preliminary data.</text>
</comment>
<gene>
    <name evidence="1" type="ORF">PoB_000346300</name>
</gene>
<name>A0AAV3Y425_9GAST</name>
<accession>A0AAV3Y425</accession>
<protein>
    <submittedName>
        <fullName evidence="1">Uncharacterized protein</fullName>
    </submittedName>
</protein>